<dbReference type="SUPFAM" id="SSF51905">
    <property type="entry name" value="FAD/NAD(P)-binding domain"/>
    <property type="match status" value="1"/>
</dbReference>
<dbReference type="Gene3D" id="3.50.50.60">
    <property type="entry name" value="FAD/NAD(P)-binding domain"/>
    <property type="match status" value="1"/>
</dbReference>
<dbReference type="PROSITE" id="PS00624">
    <property type="entry name" value="GMC_OXRED_2"/>
    <property type="match status" value="1"/>
</dbReference>
<dbReference type="InParanoid" id="S8E243"/>
<gene>
    <name evidence="5" type="ORF">FOMPIDRAFT_1031171</name>
</gene>
<keyword evidence="3" id="KW-0285">Flavoprotein</keyword>
<dbReference type="Gene3D" id="3.30.560.10">
    <property type="entry name" value="Glucose Oxidase, domain 3"/>
    <property type="match status" value="1"/>
</dbReference>
<dbReference type="PANTHER" id="PTHR11552:SF78">
    <property type="entry name" value="GLUCOSE-METHANOL-CHOLINE OXIDOREDUCTASE N-TERMINAL DOMAIN-CONTAINING PROTEIN"/>
    <property type="match status" value="1"/>
</dbReference>
<keyword evidence="6" id="KW-1185">Reference proteome</keyword>
<evidence type="ECO:0000313" key="6">
    <source>
        <dbReference type="Proteomes" id="UP000015241"/>
    </source>
</evidence>
<proteinExistence type="inferred from homology"/>
<dbReference type="InterPro" id="IPR012132">
    <property type="entry name" value="GMC_OxRdtase"/>
</dbReference>
<dbReference type="Pfam" id="PF00732">
    <property type="entry name" value="GMC_oxred_N"/>
    <property type="match status" value="1"/>
</dbReference>
<organism evidence="5 6">
    <name type="scientific">Fomitopsis schrenkii</name>
    <name type="common">Brown rot fungus</name>
    <dbReference type="NCBI Taxonomy" id="2126942"/>
    <lineage>
        <taxon>Eukaryota</taxon>
        <taxon>Fungi</taxon>
        <taxon>Dikarya</taxon>
        <taxon>Basidiomycota</taxon>
        <taxon>Agaricomycotina</taxon>
        <taxon>Agaricomycetes</taxon>
        <taxon>Polyporales</taxon>
        <taxon>Fomitopsis</taxon>
    </lineage>
</organism>
<dbReference type="EMBL" id="KE504161">
    <property type="protein sequence ID" value="EPS98847.1"/>
    <property type="molecule type" value="Genomic_DNA"/>
</dbReference>
<name>S8E243_FOMSC</name>
<dbReference type="eggNOG" id="KOG1238">
    <property type="taxonomic scope" value="Eukaryota"/>
</dbReference>
<accession>S8E243</accession>
<evidence type="ECO:0000256" key="3">
    <source>
        <dbReference type="PIRSR" id="PIRSR000137-2"/>
    </source>
</evidence>
<evidence type="ECO:0000256" key="2">
    <source>
        <dbReference type="ARBA" id="ARBA00010790"/>
    </source>
</evidence>
<dbReference type="AlphaFoldDB" id="S8E243"/>
<dbReference type="Pfam" id="PF05199">
    <property type="entry name" value="GMC_oxred_C"/>
    <property type="match status" value="1"/>
</dbReference>
<dbReference type="HOGENOM" id="CLU_002865_5_1_1"/>
<dbReference type="STRING" id="743788.S8E243"/>
<feature type="binding site" evidence="3">
    <location>
        <begin position="529"/>
        <end position="530"/>
    </location>
    <ligand>
        <name>FAD</name>
        <dbReference type="ChEBI" id="CHEBI:57692"/>
    </ligand>
</feature>
<evidence type="ECO:0000259" key="4">
    <source>
        <dbReference type="PROSITE" id="PS00624"/>
    </source>
</evidence>
<protein>
    <recommendedName>
        <fullName evidence="4">Glucose-methanol-choline oxidoreductase N-terminal domain-containing protein</fullName>
    </recommendedName>
</protein>
<comment type="similarity">
    <text evidence="2">Belongs to the GMC oxidoreductase family.</text>
</comment>
<dbReference type="InterPro" id="IPR000172">
    <property type="entry name" value="GMC_OxRdtase_N"/>
</dbReference>
<keyword evidence="3" id="KW-0274">FAD</keyword>
<sequence>MAISLPIEADIIIAGGGTAGCVVASRLAAADPDLRILIIEAGPPTLEDLAHVQPARFLSHLSPGSITAKFNVGKESEELGGRAPIVPCGQCLGGGSSINFTMYSRPSPSDYDEWEKVYSNKGWGSRDLIPLLQKMETYQVAPDRPTHGYEGPLNISHGGHFTSIARDFLEVGAQYDTGRGSTDDPNDMIGINAYINEDTGGRSDVPHNYIYNHQFDNLEILTGYHIKRVLVEDGRATGVEILPNPLIRPTEEQTPRIAQARKLVLVSSGAFGSPAILERSGIGQRARLQSLGIDVVSDLPGVGENFQDHYVTYVPYIADNSAETLDGITRNDPTEIERWSTQWLKDGSGLMASNGIDAGIKLRPSAEDLEVLGPEFQEHWQRVFANALDKPISWLGAVSLFVGDHSIIPAKKYYSMGYLILYPESIGHVHISSAEDVNAPQDFDPMYITKRSDLAVLRWSYKQSREIARRMACYRGECIQRHPVFPKGSSAACKEDAKPVDMHAPDIQYTEEDDKAIDEYTRKTVATSWHSLGTCAMKPRDQAGVVDSSLNVYGVSGLKVADMSIAPSNVGSNTYSSAVVIGEKAATIILAELVKQ</sequence>
<reference evidence="5 6" key="1">
    <citation type="journal article" date="2012" name="Science">
        <title>The Paleozoic origin of enzymatic lignin decomposition reconstructed from 31 fungal genomes.</title>
        <authorList>
            <person name="Floudas D."/>
            <person name="Binder M."/>
            <person name="Riley R."/>
            <person name="Barry K."/>
            <person name="Blanchette R.A."/>
            <person name="Henrissat B."/>
            <person name="Martinez A.T."/>
            <person name="Otillar R."/>
            <person name="Spatafora J.W."/>
            <person name="Yadav J.S."/>
            <person name="Aerts A."/>
            <person name="Benoit I."/>
            <person name="Boyd A."/>
            <person name="Carlson A."/>
            <person name="Copeland A."/>
            <person name="Coutinho P.M."/>
            <person name="de Vries R.P."/>
            <person name="Ferreira P."/>
            <person name="Findley K."/>
            <person name="Foster B."/>
            <person name="Gaskell J."/>
            <person name="Glotzer D."/>
            <person name="Gorecki P."/>
            <person name="Heitman J."/>
            <person name="Hesse C."/>
            <person name="Hori C."/>
            <person name="Igarashi K."/>
            <person name="Jurgens J.A."/>
            <person name="Kallen N."/>
            <person name="Kersten P."/>
            <person name="Kohler A."/>
            <person name="Kuees U."/>
            <person name="Kumar T.K.A."/>
            <person name="Kuo A."/>
            <person name="LaButti K."/>
            <person name="Larrondo L.F."/>
            <person name="Lindquist E."/>
            <person name="Ling A."/>
            <person name="Lombard V."/>
            <person name="Lucas S."/>
            <person name="Lundell T."/>
            <person name="Martin R."/>
            <person name="McLaughlin D.J."/>
            <person name="Morgenstern I."/>
            <person name="Morin E."/>
            <person name="Murat C."/>
            <person name="Nagy L.G."/>
            <person name="Nolan M."/>
            <person name="Ohm R.A."/>
            <person name="Patyshakuliyeva A."/>
            <person name="Rokas A."/>
            <person name="Ruiz-Duenas F.J."/>
            <person name="Sabat G."/>
            <person name="Salamov A."/>
            <person name="Samejima M."/>
            <person name="Schmutz J."/>
            <person name="Slot J.C."/>
            <person name="St John F."/>
            <person name="Stenlid J."/>
            <person name="Sun H."/>
            <person name="Sun S."/>
            <person name="Syed K."/>
            <person name="Tsang A."/>
            <person name="Wiebenga A."/>
            <person name="Young D."/>
            <person name="Pisabarro A."/>
            <person name="Eastwood D.C."/>
            <person name="Martin F."/>
            <person name="Cullen D."/>
            <person name="Grigoriev I.V."/>
            <person name="Hibbett D.S."/>
        </authorList>
    </citation>
    <scope>NUCLEOTIDE SEQUENCE</scope>
    <source>
        <strain evidence="6">FP-58527</strain>
    </source>
</reference>
<dbReference type="Proteomes" id="UP000015241">
    <property type="component" value="Unassembled WGS sequence"/>
</dbReference>
<dbReference type="PANTHER" id="PTHR11552">
    <property type="entry name" value="GLUCOSE-METHANOL-CHOLINE GMC OXIDOREDUCTASE"/>
    <property type="match status" value="1"/>
</dbReference>
<evidence type="ECO:0000313" key="5">
    <source>
        <dbReference type="EMBL" id="EPS98847.1"/>
    </source>
</evidence>
<dbReference type="InterPro" id="IPR036188">
    <property type="entry name" value="FAD/NAD-bd_sf"/>
</dbReference>
<feature type="domain" description="Glucose-methanol-choline oxidoreductase N-terminal" evidence="4">
    <location>
        <begin position="269"/>
        <end position="283"/>
    </location>
</feature>
<dbReference type="GO" id="GO:0050660">
    <property type="term" value="F:flavin adenine dinucleotide binding"/>
    <property type="evidence" value="ECO:0007669"/>
    <property type="project" value="InterPro"/>
</dbReference>
<comment type="cofactor">
    <cofactor evidence="1 3">
        <name>FAD</name>
        <dbReference type="ChEBI" id="CHEBI:57692"/>
    </cofactor>
</comment>
<dbReference type="GO" id="GO:0016614">
    <property type="term" value="F:oxidoreductase activity, acting on CH-OH group of donors"/>
    <property type="evidence" value="ECO:0007669"/>
    <property type="project" value="InterPro"/>
</dbReference>
<dbReference type="OrthoDB" id="269227at2759"/>
<dbReference type="SUPFAM" id="SSF54373">
    <property type="entry name" value="FAD-linked reductases, C-terminal domain"/>
    <property type="match status" value="1"/>
</dbReference>
<dbReference type="InterPro" id="IPR007867">
    <property type="entry name" value="GMC_OxRtase_C"/>
</dbReference>
<dbReference type="PIRSF" id="PIRSF000137">
    <property type="entry name" value="Alcohol_oxidase"/>
    <property type="match status" value="1"/>
</dbReference>
<evidence type="ECO:0000256" key="1">
    <source>
        <dbReference type="ARBA" id="ARBA00001974"/>
    </source>
</evidence>